<evidence type="ECO:0000256" key="10">
    <source>
        <dbReference type="ARBA" id="ARBA00023303"/>
    </source>
</evidence>
<feature type="compositionally biased region" description="Basic and acidic residues" evidence="12">
    <location>
        <begin position="2239"/>
        <end position="2254"/>
    </location>
</feature>
<dbReference type="FunFam" id="1.20.120.350:FF:000012">
    <property type="entry name" value="Voltage-dependent T-type calcium channel subunit alpha"/>
    <property type="match status" value="1"/>
</dbReference>
<dbReference type="InterPro" id="IPR005445">
    <property type="entry name" value="VDCC_T_a1"/>
</dbReference>
<evidence type="ECO:0000313" key="16">
    <source>
        <dbReference type="Proteomes" id="UP000078492"/>
    </source>
</evidence>
<evidence type="ECO:0000256" key="13">
    <source>
        <dbReference type="SAM" id="Phobius"/>
    </source>
</evidence>
<feature type="transmembrane region" description="Helical" evidence="13">
    <location>
        <begin position="818"/>
        <end position="836"/>
    </location>
</feature>
<dbReference type="GO" id="GO:0043005">
    <property type="term" value="C:neuron projection"/>
    <property type="evidence" value="ECO:0007669"/>
    <property type="project" value="TreeGrafter"/>
</dbReference>
<comment type="subcellular location">
    <subcellularLocation>
        <location evidence="1">Membrane</location>
        <topology evidence="1">Multi-pass membrane protein</topology>
    </subcellularLocation>
</comment>
<evidence type="ECO:0000256" key="1">
    <source>
        <dbReference type="ARBA" id="ARBA00004141"/>
    </source>
</evidence>
<keyword evidence="9" id="KW-0325">Glycoprotein</keyword>
<gene>
    <name evidence="15" type="ORF">ALC57_02299</name>
</gene>
<proteinExistence type="predicted"/>
<dbReference type="GO" id="GO:0070509">
    <property type="term" value="P:calcium ion import"/>
    <property type="evidence" value="ECO:0007669"/>
    <property type="project" value="TreeGrafter"/>
</dbReference>
<feature type="transmembrane region" description="Helical" evidence="13">
    <location>
        <begin position="1729"/>
        <end position="1753"/>
    </location>
</feature>
<evidence type="ECO:0000256" key="4">
    <source>
        <dbReference type="ARBA" id="ARBA00022737"/>
    </source>
</evidence>
<dbReference type="FunFam" id="1.20.120.350:FF:000008">
    <property type="entry name" value="Voltage-dependent T-type calcium channel subunit alpha"/>
    <property type="match status" value="1"/>
</dbReference>
<evidence type="ECO:0000256" key="2">
    <source>
        <dbReference type="ARBA" id="ARBA00022448"/>
    </source>
</evidence>
<dbReference type="PANTHER" id="PTHR10037">
    <property type="entry name" value="VOLTAGE-GATED CATION CHANNEL CALCIUM AND SODIUM"/>
    <property type="match status" value="1"/>
</dbReference>
<dbReference type="GO" id="GO:0001518">
    <property type="term" value="C:voltage-gated sodium channel complex"/>
    <property type="evidence" value="ECO:0007669"/>
    <property type="project" value="TreeGrafter"/>
</dbReference>
<protein>
    <submittedName>
        <fullName evidence="15">Voltage-dependent T-type calcium channel subunit alpha-1G</fullName>
    </submittedName>
</protein>
<evidence type="ECO:0000259" key="14">
    <source>
        <dbReference type="Pfam" id="PF00520"/>
    </source>
</evidence>
<feature type="region of interest" description="Disordered" evidence="12">
    <location>
        <begin position="2153"/>
        <end position="2266"/>
    </location>
</feature>
<keyword evidence="10" id="KW-0407">Ion channel</keyword>
<feature type="region of interest" description="Disordered" evidence="12">
    <location>
        <begin position="1308"/>
        <end position="1330"/>
    </location>
</feature>
<dbReference type="Pfam" id="PF00520">
    <property type="entry name" value="Ion_trans"/>
    <property type="match status" value="4"/>
</dbReference>
<dbReference type="EMBL" id="KQ978801">
    <property type="protein sequence ID" value="KYN28238.1"/>
    <property type="molecule type" value="Genomic_DNA"/>
</dbReference>
<sequence>MMVILLNCITLGMYQPCVDDQCVTNRCKILQMFDDIIFAFFSLEMTIKMVAMGIWGKGTYLADSWNRLDLFIVVAGALEYCLNMENMNLSAIRTIRVLRPLRAINRIPSMRILVMLLLDTLPMLGNVLLLCFFVFFIFGIVGVQLWEGILRQRCFLKALPNVKYPDDLEKYFEYQGQDYICSRPDDSGMHSCSNLPPLKFGNLVCNSTAVPNSNVTFINNDTCVNWNYYYTECKGQGNNPFQGTISFDNIGLAWVAIFLVISLEGWTDIMYYVQDAHSFWDWIYFVLLIVIGSFFMINLCLVVIATQFSETKKREMERMRLERARYHSTSTLASSTNTSEPTTCYAEIVKYIAHLWRRGKRRLMKRYRLWLYRRQQKREQNLLKEQQSQASRSNTAAVGPNRVPGDRRLHHGRCPRLLAALEYAEQQQQQQATNGNGGSVADFATITSPTQSAMAIAAPTVPTIGNSVGGSGNLGTAPRASPELSEAEASANVCHRLSIHRTSSVSCNGSDNATNSTLLSPPCTHYRRRSSVMFSDVVLLHGSNNVGNALQPGLTVTPGERNVCSSEKMTQTGDGNVWSSPLPDHAQMQAELGGNEAMTCQELLALSGALSAALPTGQLALDSFLNSLTKGKSMLKEFAPSHVEKEIRRRVNVFYRYNRSSHHIGRSHAVVPEQLTVAVEISNIVFSAIFAVEMLLKIIAEGPFGYISNGFNVFDGIVVVLSVVELCQSVVEERGGSSGLSVLRTFRLLRILKLVRFLPNLRRQLFVMLRTMDNVAVFFSLLVLFIFIFSILGMNLFGCKFCETMKGSSDVECDRKNFDSLLWAIVTVILGMYLFGGKFCMWADRSRPCTCAEVVSRHPLCRCDRKHFNDIVWALVTVFQILTQEDWNVVLFNGMQKTSHWAALYFVALMTFGNYVLFNLLVAILVEGFSSERNERREREQRELAKRLAAKEAGMGSEDGSSRISGSHSISDSDTYTQDQKNSWQSAEELRKYKDNREKQNSVWKQRIDEPKCNIQKESKMMGVAATPQDSPNTTLDVGYRDLNCRAVYPTAALSIESIDRSGEFRIKEGTLRENMIMTSALYSQSQCSIPSGLLKLPDVSNKIPTNNLIAGQFPRRISLVTAVVNPSTRDSSSSPPRVQRGYSWRLSRPSLGRKRWSQSYDEHTGHTTVLNNGRSTLVGSNLTFNGGYLHGSIRNDTQRDAPNNRTTVLTSNNRSLSPNNSLESHAPWSIRRYTVTPNQELLERDLQMRWIGELSRRNSLRGYENVQTSTRKTLPLDEMLAPSSTPRTINNLSMETGPLPRIKRLHEQEEEHPRTGGEQTPPSNGHGSASSIERIKKIFMFFEPKGCLQERDNYSLYLFPPNNRFRISCQWFVDQKWFDNVVLLFIGLNCITLAMERPNIPPDSRERIFLLTANYIFTAVFAIEMFVKVVATSMLYGPDAYFTSGWNIMDGSLVIISIIDLSMSLLSSSSPRIFGILRVFRLLRSLRPLRVINRAPGLKLVVQTLLSSLRPIGNIVLICCTFFVIFGILGVQLFKGAFYYCEGPDIKNVRNKTDCLSDKRNMWLNRKYNFDDLGKALMSLFVLSSRDGWVNIMYTGLDAVGVDQQPIENYSEWRLLYFIAFILLVGFFVLNMFVGVVVENFHRCREEQEKEERVRRAAKRALQMEKKRRKMHEPPYYTHYSKARLFVHNVVTSKYFDLAIAAVIGLNVVTMAMEFYMMPKALTYALKIFNYFFTAVFILESLMKLVALGIQLYLKDKWNQLDVGIVILSVVGIVLEEVESKIIPINPTIIRVMRVLRIARVLKLLKMAKGIRALLDTVMQALPQVGNLGLLFFLLFFIFAALGVELFGRLECNDDMPCQGLGEHAHFSNFGMAFLTLFRVATGDNWNGIMKDTLRDDCDDAADCVKNCCVSSIIAPIFFVIFVLMAQFVLVNVVVAVLMKHLEESHKQMEDELDMETQLERELAAEQEELLDEEDEDDIVMNGRINGDEDDDEDYKEHESMVVNEKIHVRPGLAKVRSLPANFIYNPPRERNIDDVSLYKNNYLMYFLDASISVSLDEKRRGSSSRPSKFKSKRRQTFHSSHHQRRSLLPMHFEVAEVFEKPVSNLSVPRIIPHRSYATTSQDVSRVQRQKLPSTSILQMTTSEMRENKSLLTVSKPPTSPSLVISPGSSSTLSVPPKLTSDRYLMPTAEIYPSKATMSRRTSSDTQSPTPSDTTTASAGTSSTRTPSIANGYVGGKARLEEPKKKMIEERRRPTTTTMPTPPQEDLDVQSVINERRPSKLKTHDAGASTTTSIASDQYSAMIRGEGYSHIYVTTEERSDEIPSPCGNASESTGTGSLSVAGSLSAVASISVAVSAGAAGSISNGSCNGSGNGSGNDDGVHIGEGGAIGSDVRIYVDDTDSASSSNGQRRGGRLRDDEIQDVSTTISSTTTMRNGRGSGDTDESKEIPERPSSTGGSLDPPS</sequence>
<feature type="domain" description="Ion transport" evidence="14">
    <location>
        <begin position="1377"/>
        <end position="1649"/>
    </location>
</feature>
<dbReference type="Gene3D" id="1.20.120.350">
    <property type="entry name" value="Voltage-gated potassium channels. Chain C"/>
    <property type="match status" value="4"/>
</dbReference>
<dbReference type="STRING" id="471704.A0A195EJ08"/>
<feature type="compositionally biased region" description="Basic and acidic residues" evidence="12">
    <location>
        <begin position="936"/>
        <end position="950"/>
    </location>
</feature>
<evidence type="ECO:0000256" key="11">
    <source>
        <dbReference type="SAM" id="Coils"/>
    </source>
</evidence>
<dbReference type="SUPFAM" id="SSF81324">
    <property type="entry name" value="Voltage-gated potassium channels"/>
    <property type="match status" value="4"/>
</dbReference>
<keyword evidence="4" id="KW-0677">Repeat</keyword>
<feature type="domain" description="Ion transport" evidence="14">
    <location>
        <begin position="1"/>
        <end position="315"/>
    </location>
</feature>
<evidence type="ECO:0000256" key="12">
    <source>
        <dbReference type="SAM" id="MobiDB-lite"/>
    </source>
</evidence>
<dbReference type="InterPro" id="IPR005821">
    <property type="entry name" value="Ion_trans_dom"/>
</dbReference>
<keyword evidence="11" id="KW-0175">Coiled coil</keyword>
<keyword evidence="6 13" id="KW-1133">Transmembrane helix</keyword>
<feature type="compositionally biased region" description="Basic residues" evidence="12">
    <location>
        <begin position="2069"/>
        <end position="2086"/>
    </location>
</feature>
<feature type="transmembrane region" description="Helical" evidence="13">
    <location>
        <begin position="127"/>
        <end position="146"/>
    </location>
</feature>
<feature type="transmembrane region" description="Helical" evidence="13">
    <location>
        <begin position="1409"/>
        <end position="1432"/>
    </location>
</feature>
<feature type="region of interest" description="Disordered" evidence="12">
    <location>
        <begin position="2058"/>
        <end position="2086"/>
    </location>
</feature>
<dbReference type="Gene3D" id="1.10.287.70">
    <property type="match status" value="5"/>
</dbReference>
<feature type="transmembrane region" description="Helical" evidence="13">
    <location>
        <begin position="283"/>
        <end position="308"/>
    </location>
</feature>
<dbReference type="InterPro" id="IPR043203">
    <property type="entry name" value="VGCC_Ca_Na"/>
</dbReference>
<dbReference type="FunFam" id="1.10.287.70:FF:000018">
    <property type="entry name" value="Voltage-dependent T-type calcium channel subunit alpha"/>
    <property type="match status" value="1"/>
</dbReference>
<feature type="transmembrane region" description="Helical" evidence="13">
    <location>
        <begin position="902"/>
        <end position="926"/>
    </location>
</feature>
<feature type="transmembrane region" description="Helical" evidence="13">
    <location>
        <begin position="1616"/>
        <end position="1639"/>
    </location>
</feature>
<feature type="compositionally biased region" description="Polar residues" evidence="12">
    <location>
        <begin position="975"/>
        <end position="986"/>
    </location>
</feature>
<feature type="transmembrane region" description="Helical" evidence="13">
    <location>
        <begin position="1516"/>
        <end position="1535"/>
    </location>
</feature>
<name>A0A195EJ08_9HYME</name>
<dbReference type="GO" id="GO:0008332">
    <property type="term" value="F:low voltage-gated calcium channel activity"/>
    <property type="evidence" value="ECO:0007669"/>
    <property type="project" value="TreeGrafter"/>
</dbReference>
<dbReference type="InterPro" id="IPR027359">
    <property type="entry name" value="Volt_channel_dom_sf"/>
</dbReference>
<dbReference type="FunFam" id="1.20.120.350:FF:000009">
    <property type="entry name" value="Voltage-dependent T-type calcium channel subunit alpha"/>
    <property type="match status" value="1"/>
</dbReference>
<keyword evidence="2" id="KW-0813">Transport</keyword>
<feature type="transmembrane region" description="Helical" evidence="13">
    <location>
        <begin position="1829"/>
        <end position="1849"/>
    </location>
</feature>
<feature type="compositionally biased region" description="Polar residues" evidence="12">
    <location>
        <begin position="383"/>
        <end position="396"/>
    </location>
</feature>
<feature type="domain" description="Ion transport" evidence="14">
    <location>
        <begin position="1694"/>
        <end position="1949"/>
    </location>
</feature>
<keyword evidence="3 13" id="KW-0812">Transmembrane</keyword>
<dbReference type="GO" id="GO:0005248">
    <property type="term" value="F:voltage-gated sodium channel activity"/>
    <property type="evidence" value="ECO:0007669"/>
    <property type="project" value="TreeGrafter"/>
</dbReference>
<evidence type="ECO:0000256" key="3">
    <source>
        <dbReference type="ARBA" id="ARBA00022692"/>
    </source>
</evidence>
<feature type="region of interest" description="Disordered" evidence="12">
    <location>
        <begin position="381"/>
        <end position="410"/>
    </location>
</feature>
<feature type="domain" description="Ion transport" evidence="14">
    <location>
        <begin position="672"/>
        <end position="829"/>
    </location>
</feature>
<keyword evidence="5" id="KW-0851">Voltage-gated channel</keyword>
<feature type="transmembrane region" description="Helical" evidence="13">
    <location>
        <begin position="36"/>
        <end position="58"/>
    </location>
</feature>
<dbReference type="PRINTS" id="PR01629">
    <property type="entry name" value="TVDCCALPHA1"/>
</dbReference>
<evidence type="ECO:0000313" key="15">
    <source>
        <dbReference type="EMBL" id="KYN28238.1"/>
    </source>
</evidence>
<feature type="compositionally biased region" description="Low complexity" evidence="12">
    <location>
        <begin position="2200"/>
        <end position="2229"/>
    </location>
</feature>
<evidence type="ECO:0000256" key="9">
    <source>
        <dbReference type="ARBA" id="ARBA00023180"/>
    </source>
</evidence>
<dbReference type="FunFam" id="1.10.287.70:FF:000120">
    <property type="entry name" value="Voltage-dependent T-type calcium channel subunit alpha"/>
    <property type="match status" value="1"/>
</dbReference>
<evidence type="ECO:0000256" key="7">
    <source>
        <dbReference type="ARBA" id="ARBA00023065"/>
    </source>
</evidence>
<dbReference type="PANTHER" id="PTHR10037:SF230">
    <property type="entry name" value="CA[2+]-CHANNEL PROTEIN ALPHA[[1]] SUBUNIT T, ISOFORM F"/>
    <property type="match status" value="1"/>
</dbReference>
<accession>A0A195EJ08</accession>
<reference evidence="15 16" key="1">
    <citation type="submission" date="2015-09" db="EMBL/GenBank/DDBJ databases">
        <title>Trachymyrmex cornetzi WGS genome.</title>
        <authorList>
            <person name="Nygaard S."/>
            <person name="Hu H."/>
            <person name="Boomsma J."/>
            <person name="Zhang G."/>
        </authorList>
    </citation>
    <scope>NUCLEOTIDE SEQUENCE [LARGE SCALE GENOMIC DNA]</scope>
    <source>
        <strain evidence="15">Tcor2-1</strain>
        <tissue evidence="15">Whole body</tissue>
    </source>
</reference>
<feature type="compositionally biased region" description="Low complexity" evidence="12">
    <location>
        <begin position="956"/>
        <end position="974"/>
    </location>
</feature>
<dbReference type="Proteomes" id="UP000078492">
    <property type="component" value="Unassembled WGS sequence"/>
</dbReference>
<dbReference type="GO" id="GO:0086010">
    <property type="term" value="P:membrane depolarization during action potential"/>
    <property type="evidence" value="ECO:0007669"/>
    <property type="project" value="TreeGrafter"/>
</dbReference>
<feature type="compositionally biased region" description="Polar residues" evidence="12">
    <location>
        <begin position="2422"/>
        <end position="2434"/>
    </location>
</feature>
<keyword evidence="7" id="KW-0406">Ion transport</keyword>
<feature type="transmembrane region" description="Helical" evidence="13">
    <location>
        <begin position="1696"/>
        <end position="1717"/>
    </location>
</feature>
<dbReference type="GO" id="GO:0005891">
    <property type="term" value="C:voltage-gated calcium channel complex"/>
    <property type="evidence" value="ECO:0007669"/>
    <property type="project" value="InterPro"/>
</dbReference>
<feature type="region of interest" description="Disordered" evidence="12">
    <location>
        <begin position="936"/>
        <end position="986"/>
    </location>
</feature>
<feature type="compositionally biased region" description="Polar residues" evidence="12">
    <location>
        <begin position="1318"/>
        <end position="1330"/>
    </location>
</feature>
<feature type="transmembrane region" description="Helical" evidence="13">
    <location>
        <begin position="775"/>
        <end position="798"/>
    </location>
</feature>
<keyword evidence="16" id="KW-1185">Reference proteome</keyword>
<feature type="transmembrane region" description="Helical" evidence="13">
    <location>
        <begin position="245"/>
        <end position="263"/>
    </location>
</feature>
<evidence type="ECO:0000256" key="6">
    <source>
        <dbReference type="ARBA" id="ARBA00022989"/>
    </source>
</evidence>
<feature type="compositionally biased region" description="Low complexity" evidence="12">
    <location>
        <begin position="2162"/>
        <end position="2178"/>
    </location>
</feature>
<evidence type="ECO:0000256" key="8">
    <source>
        <dbReference type="ARBA" id="ARBA00023136"/>
    </source>
</evidence>
<evidence type="ECO:0000256" key="5">
    <source>
        <dbReference type="ARBA" id="ARBA00022882"/>
    </source>
</evidence>
<feature type="region of interest" description="Disordered" evidence="12">
    <location>
        <begin position="2399"/>
        <end position="2463"/>
    </location>
</feature>
<feature type="transmembrane region" description="Helical" evidence="13">
    <location>
        <begin position="1914"/>
        <end position="1940"/>
    </location>
</feature>
<keyword evidence="8 13" id="KW-0472">Membrane</keyword>
<feature type="coiled-coil region" evidence="11">
    <location>
        <begin position="1940"/>
        <end position="1977"/>
    </location>
</feature>
<organism evidence="15 16">
    <name type="scientific">Trachymyrmex cornetzi</name>
    <dbReference type="NCBI Taxonomy" id="471704"/>
    <lineage>
        <taxon>Eukaryota</taxon>
        <taxon>Metazoa</taxon>
        <taxon>Ecdysozoa</taxon>
        <taxon>Arthropoda</taxon>
        <taxon>Hexapoda</taxon>
        <taxon>Insecta</taxon>
        <taxon>Pterygota</taxon>
        <taxon>Neoptera</taxon>
        <taxon>Endopterygota</taxon>
        <taxon>Hymenoptera</taxon>
        <taxon>Apocrita</taxon>
        <taxon>Aculeata</taxon>
        <taxon>Formicoidea</taxon>
        <taxon>Formicidae</taxon>
        <taxon>Myrmicinae</taxon>
        <taxon>Trachymyrmex</taxon>
    </lineage>
</organism>